<gene>
    <name evidence="1" type="ORF">WA026_022202</name>
</gene>
<keyword evidence="2" id="KW-1185">Reference proteome</keyword>
<dbReference type="AlphaFoldDB" id="A0AAW1UHQ6"/>
<dbReference type="EMBL" id="JARQZJ010000078">
    <property type="protein sequence ID" value="KAK9882574.1"/>
    <property type="molecule type" value="Genomic_DNA"/>
</dbReference>
<evidence type="ECO:0000313" key="2">
    <source>
        <dbReference type="Proteomes" id="UP001431783"/>
    </source>
</evidence>
<dbReference type="Proteomes" id="UP001431783">
    <property type="component" value="Unassembled WGS sequence"/>
</dbReference>
<comment type="caution">
    <text evidence="1">The sequence shown here is derived from an EMBL/GenBank/DDBJ whole genome shotgun (WGS) entry which is preliminary data.</text>
</comment>
<proteinExistence type="predicted"/>
<reference evidence="1 2" key="1">
    <citation type="submission" date="2023-03" db="EMBL/GenBank/DDBJ databases">
        <title>Genome insight into feeding habits of ladybird beetles.</title>
        <authorList>
            <person name="Li H.-S."/>
            <person name="Huang Y.-H."/>
            <person name="Pang H."/>
        </authorList>
    </citation>
    <scope>NUCLEOTIDE SEQUENCE [LARGE SCALE GENOMIC DNA]</scope>
    <source>
        <strain evidence="1">SYSU_2023b</strain>
        <tissue evidence="1">Whole body</tissue>
    </source>
</reference>
<evidence type="ECO:0000313" key="1">
    <source>
        <dbReference type="EMBL" id="KAK9882574.1"/>
    </source>
</evidence>
<protein>
    <recommendedName>
        <fullName evidence="3">Endonuclease-reverse transcriptase</fullName>
    </recommendedName>
</protein>
<organism evidence="1 2">
    <name type="scientific">Henosepilachna vigintioctopunctata</name>
    <dbReference type="NCBI Taxonomy" id="420089"/>
    <lineage>
        <taxon>Eukaryota</taxon>
        <taxon>Metazoa</taxon>
        <taxon>Ecdysozoa</taxon>
        <taxon>Arthropoda</taxon>
        <taxon>Hexapoda</taxon>
        <taxon>Insecta</taxon>
        <taxon>Pterygota</taxon>
        <taxon>Neoptera</taxon>
        <taxon>Endopterygota</taxon>
        <taxon>Coleoptera</taxon>
        <taxon>Polyphaga</taxon>
        <taxon>Cucujiformia</taxon>
        <taxon>Coccinelloidea</taxon>
        <taxon>Coccinellidae</taxon>
        <taxon>Epilachninae</taxon>
        <taxon>Epilachnini</taxon>
        <taxon>Henosepilachna</taxon>
    </lineage>
</organism>
<evidence type="ECO:0008006" key="3">
    <source>
        <dbReference type="Google" id="ProtNLM"/>
    </source>
</evidence>
<sequence>MNIAKEVIGYKTREHKQSWMTDKILSLMDERRNFKTQRNQENYRKIQKQIRTKIRIAKNEWLKHKCEVIERLQTLNDDFNLHKKLKEAAGIYRKRNFATITNEYNEIASDISTRKTIWENYITNLFSDERTLGQDTEDDLAGPSITNS</sequence>
<accession>A0AAW1UHQ6</accession>
<name>A0AAW1UHQ6_9CUCU</name>